<evidence type="ECO:0000256" key="1">
    <source>
        <dbReference type="SAM" id="Phobius"/>
    </source>
</evidence>
<protein>
    <submittedName>
        <fullName evidence="2">Uncharacterized protein</fullName>
    </submittedName>
</protein>
<feature type="transmembrane region" description="Helical" evidence="1">
    <location>
        <begin position="154"/>
        <end position="178"/>
    </location>
</feature>
<keyword evidence="1" id="KW-0472">Membrane</keyword>
<evidence type="ECO:0000313" key="2">
    <source>
        <dbReference type="EMBL" id="MDO7875299.1"/>
    </source>
</evidence>
<feature type="transmembrane region" description="Helical" evidence="1">
    <location>
        <begin position="128"/>
        <end position="147"/>
    </location>
</feature>
<dbReference type="EMBL" id="JAUQSY010000007">
    <property type="protein sequence ID" value="MDO7875299.1"/>
    <property type="molecule type" value="Genomic_DNA"/>
</dbReference>
<keyword evidence="1" id="KW-0812">Transmembrane</keyword>
<comment type="caution">
    <text evidence="2">The sequence shown here is derived from an EMBL/GenBank/DDBJ whole genome shotgun (WGS) entry which is preliminary data.</text>
</comment>
<sequence>MMIFSVAHRHYQGLILLLLGLLASCRSERVALQFGPAQGVYSSETPGRANNILPPATAHAGRFSTASLPTTSRPLRPTPRKINRISLPASSTRLVVRQRKLPRLHHHFLRKTPVASHSPAEYRYPPDFLAVPIATTGASIALLVLYLTLGSSVFFTLSVLLGILSVLLLAVVIILYAIGGSGHKLGG</sequence>
<name>A0ABT9BAJ9_9BACT</name>
<gene>
    <name evidence="2" type="ORF">Q5H93_11190</name>
</gene>
<dbReference type="RefSeq" id="WP_305006618.1">
    <property type="nucleotide sequence ID" value="NZ_JAUQSY010000007.1"/>
</dbReference>
<organism evidence="2 3">
    <name type="scientific">Hymenobacter aranciens</name>
    <dbReference type="NCBI Taxonomy" id="3063996"/>
    <lineage>
        <taxon>Bacteria</taxon>
        <taxon>Pseudomonadati</taxon>
        <taxon>Bacteroidota</taxon>
        <taxon>Cytophagia</taxon>
        <taxon>Cytophagales</taxon>
        <taxon>Hymenobacteraceae</taxon>
        <taxon>Hymenobacter</taxon>
    </lineage>
</organism>
<keyword evidence="3" id="KW-1185">Reference proteome</keyword>
<dbReference type="Proteomes" id="UP001176429">
    <property type="component" value="Unassembled WGS sequence"/>
</dbReference>
<accession>A0ABT9BAJ9</accession>
<evidence type="ECO:0000313" key="3">
    <source>
        <dbReference type="Proteomes" id="UP001176429"/>
    </source>
</evidence>
<reference evidence="2" key="1">
    <citation type="submission" date="2023-07" db="EMBL/GenBank/DDBJ databases">
        <authorList>
            <person name="Kim M.K."/>
        </authorList>
    </citation>
    <scope>NUCLEOTIDE SEQUENCE</scope>
    <source>
        <strain evidence="2">ASUV-10-1</strain>
    </source>
</reference>
<keyword evidence="1" id="KW-1133">Transmembrane helix</keyword>
<proteinExistence type="predicted"/>